<evidence type="ECO:0000313" key="1">
    <source>
        <dbReference type="EMBL" id="GAT47528.1"/>
    </source>
</evidence>
<organism evidence="1 2">
    <name type="scientific">Mycena chlorophos</name>
    <name type="common">Agaric fungus</name>
    <name type="synonym">Agaricus chlorophos</name>
    <dbReference type="NCBI Taxonomy" id="658473"/>
    <lineage>
        <taxon>Eukaryota</taxon>
        <taxon>Fungi</taxon>
        <taxon>Dikarya</taxon>
        <taxon>Basidiomycota</taxon>
        <taxon>Agaricomycotina</taxon>
        <taxon>Agaricomycetes</taxon>
        <taxon>Agaricomycetidae</taxon>
        <taxon>Agaricales</taxon>
        <taxon>Marasmiineae</taxon>
        <taxon>Mycenaceae</taxon>
        <taxon>Mycena</taxon>
    </lineage>
</organism>
<name>A0ABQ0L8Q2_MYCCL</name>
<keyword evidence="2" id="KW-1185">Reference proteome</keyword>
<dbReference type="EMBL" id="DF843640">
    <property type="protein sequence ID" value="GAT47528.1"/>
    <property type="molecule type" value="Genomic_DNA"/>
</dbReference>
<sequence>MGFSLGMSFDNDNLQQIGRHSAQGSNVFVAGRLILATLLVEDRNKWVSSDIDLYIDGTAATAKIQHIFGVYKRNLPKGAPKPLVVRNSQTITFYSQYPTRRLQIVFKLVKSPKDVLLNFDLDICAAVHAASMYQGLGEYVAPCYTTSRKRSPHLTVGFNVFTMNLIQGHYLSERRASQEQRVFKYACRGYGVLILPSYVESLRKSEKSVEKNAHGEAMLTPLNLPSLANEVRRWTKRVIRNQFGDSITECDHSVLENGDQITSETQHKSCLSGFMLFMRHVALVDSEMEHRGELKITSEQFPETTYNDLEGIPYDDTRRRVHGGLRTQDWLAPLKCVTYGPSVVEVLKPKNSIRSVGLIPENFAEWVNEKVELAFRESWLKGRRATILEPAAEYDEEEEDEEPGSDSRCYFCCSWQQLDRPIDEIFEVLYAFHRCHDRCGGDRGDDLCQERFVSALCRSK</sequence>
<evidence type="ECO:0000313" key="2">
    <source>
        <dbReference type="Proteomes" id="UP000815677"/>
    </source>
</evidence>
<accession>A0ABQ0L8Q2</accession>
<reference evidence="1" key="1">
    <citation type="submission" date="2014-09" db="EMBL/GenBank/DDBJ databases">
        <title>Genome sequence of the luminous mushroom Mycena chlorophos for searching fungal bioluminescence genes.</title>
        <authorList>
            <person name="Tanaka Y."/>
            <person name="Kasuga D."/>
            <person name="Oba Y."/>
            <person name="Hase S."/>
            <person name="Sato K."/>
            <person name="Oba Y."/>
            <person name="Sakakibara Y."/>
        </authorList>
    </citation>
    <scope>NUCLEOTIDE SEQUENCE</scope>
</reference>
<gene>
    <name evidence="1" type="ORF">MCHLO_04988</name>
</gene>
<proteinExistence type="predicted"/>
<protein>
    <submittedName>
        <fullName evidence="1">Uncharacterized protein</fullName>
    </submittedName>
</protein>
<dbReference type="Proteomes" id="UP000815677">
    <property type="component" value="Unassembled WGS sequence"/>
</dbReference>